<comment type="caution">
    <text evidence="3">The sequence shown here is derived from an EMBL/GenBank/DDBJ whole genome shotgun (WGS) entry which is preliminary data.</text>
</comment>
<dbReference type="EMBL" id="CAJNOJ010000123">
    <property type="protein sequence ID" value="CAF1156987.1"/>
    <property type="molecule type" value="Genomic_DNA"/>
</dbReference>
<feature type="domain" description="Sperm microtubule inner protein 1 C-terminal" evidence="1">
    <location>
        <begin position="65"/>
        <end position="178"/>
    </location>
</feature>
<evidence type="ECO:0000313" key="3">
    <source>
        <dbReference type="EMBL" id="CAF1165355.1"/>
    </source>
</evidence>
<evidence type="ECO:0000313" key="2">
    <source>
        <dbReference type="EMBL" id="CAF1156987.1"/>
    </source>
</evidence>
<gene>
    <name evidence="2" type="ORF">EDS130_LOCUS22925</name>
    <name evidence="3" type="ORF">XAT740_LOCUS21718</name>
</gene>
<evidence type="ECO:0000313" key="4">
    <source>
        <dbReference type="Proteomes" id="UP000663828"/>
    </source>
</evidence>
<organism evidence="3 4">
    <name type="scientific">Adineta ricciae</name>
    <name type="common">Rotifer</name>
    <dbReference type="NCBI Taxonomy" id="249248"/>
    <lineage>
        <taxon>Eukaryota</taxon>
        <taxon>Metazoa</taxon>
        <taxon>Spiralia</taxon>
        <taxon>Gnathifera</taxon>
        <taxon>Rotifera</taxon>
        <taxon>Eurotatoria</taxon>
        <taxon>Bdelloidea</taxon>
        <taxon>Adinetida</taxon>
        <taxon>Adinetidae</taxon>
        <taxon>Adineta</taxon>
    </lineage>
</organism>
<dbReference type="PANTHER" id="PTHR35826">
    <property type="entry name" value="PROTEIN ATP6V1FNB-LIKE"/>
    <property type="match status" value="1"/>
</dbReference>
<sequence>MTRMNFDTRSQNAWKELIEKESVTRISWHRKFQATSNEDEWFKRAFYTQATSKPVAQTLPTIVLPPKPKRRYDSSVTVNQLREKLDVEHNPDILKEMYPVKKEHQHLLYDGFSAEDKGRFRYLKVRQEVAPDQKYQYPISSSMEYGWKLDENAHQYQTPIHARGKFIEESFYRTNGAFQ</sequence>
<dbReference type="Pfam" id="PF22589">
    <property type="entry name" value="SPMIP1"/>
    <property type="match status" value="1"/>
</dbReference>
<protein>
    <recommendedName>
        <fullName evidence="1">Sperm microtubule inner protein 1 C-terminal domain-containing protein</fullName>
    </recommendedName>
</protein>
<keyword evidence="4" id="KW-1185">Reference proteome</keyword>
<dbReference type="InterPro" id="IPR054323">
    <property type="entry name" value="SPMIP1_C"/>
</dbReference>
<dbReference type="Proteomes" id="UP000663828">
    <property type="component" value="Unassembled WGS sequence"/>
</dbReference>
<accession>A0A814TVH6</accession>
<evidence type="ECO:0000259" key="1">
    <source>
        <dbReference type="Pfam" id="PF22589"/>
    </source>
</evidence>
<dbReference type="OrthoDB" id="410807at2759"/>
<reference evidence="3" key="1">
    <citation type="submission" date="2021-02" db="EMBL/GenBank/DDBJ databases">
        <authorList>
            <person name="Nowell W R."/>
        </authorList>
    </citation>
    <scope>NUCLEOTIDE SEQUENCE</scope>
</reference>
<proteinExistence type="predicted"/>
<dbReference type="EMBL" id="CAJNOR010001567">
    <property type="protein sequence ID" value="CAF1165355.1"/>
    <property type="molecule type" value="Genomic_DNA"/>
</dbReference>
<name>A0A814TVH6_ADIRI</name>
<dbReference type="PANTHER" id="PTHR35826:SF1">
    <property type="entry name" value="PROTEIN ATP6V1FNB-LIKE"/>
    <property type="match status" value="1"/>
</dbReference>
<dbReference type="AlphaFoldDB" id="A0A814TVH6"/>
<dbReference type="Proteomes" id="UP000663852">
    <property type="component" value="Unassembled WGS sequence"/>
</dbReference>